<proteinExistence type="predicted"/>
<keyword evidence="1" id="KW-0472">Membrane</keyword>
<evidence type="ECO:0000313" key="3">
    <source>
        <dbReference type="Proteomes" id="UP001185704"/>
    </source>
</evidence>
<feature type="transmembrane region" description="Helical" evidence="1">
    <location>
        <begin position="122"/>
        <end position="145"/>
    </location>
</feature>
<sequence>MEDNKSNNVLFYKNDLLDNKSKNYREETGKCSDICRYIVFALMALLWGMYNKDGVFIITFKSVLFLGVLMVYLVIDILQYFLVALFSRHDLCKFKQGIQLQPGEKLTQIIIQQEDRNSKISYLLFFHKIILLLLSCIGIGIGLIME</sequence>
<comment type="caution">
    <text evidence="2">The sequence shown here is derived from an EMBL/GenBank/DDBJ whole genome shotgun (WGS) entry which is preliminary data.</text>
</comment>
<keyword evidence="1" id="KW-0812">Transmembrane</keyword>
<reference evidence="2" key="1">
    <citation type="submission" date="2023-09" db="EMBL/GenBank/DDBJ databases">
        <title>Upregulation of the cfiA carbapenemase gene in a Bacteroides hominis strain by the novel integrative and conjugative element Tn7563.</title>
        <authorList>
            <person name="Stubhaug T."/>
            <person name="Zecic N."/>
            <person name="Skaare D."/>
        </authorList>
    </citation>
    <scope>NUCLEOTIDE SEQUENCE [LARGE SCALE GENOMIC DNA]</scope>
    <source>
        <strain evidence="2">Tbg-245</strain>
    </source>
</reference>
<keyword evidence="1" id="KW-1133">Transmembrane helix</keyword>
<protein>
    <recommendedName>
        <fullName evidence="4">TM2 domain-containing protein</fullName>
    </recommendedName>
</protein>
<dbReference type="Proteomes" id="UP001185704">
    <property type="component" value="Unassembled WGS sequence"/>
</dbReference>
<keyword evidence="3" id="KW-1185">Reference proteome</keyword>
<evidence type="ECO:0000313" key="2">
    <source>
        <dbReference type="EMBL" id="MDV6164087.1"/>
    </source>
</evidence>
<evidence type="ECO:0000256" key="1">
    <source>
        <dbReference type="SAM" id="Phobius"/>
    </source>
</evidence>
<gene>
    <name evidence="2" type="ORF">R3O81_08445</name>
</gene>
<dbReference type="RefSeq" id="WP_022012925.1">
    <property type="nucleotide sequence ID" value="NZ_CP192717.1"/>
</dbReference>
<accession>A0ABU4A6U0</accession>
<dbReference type="EMBL" id="JAWLJK010000004">
    <property type="protein sequence ID" value="MDV6164087.1"/>
    <property type="molecule type" value="Genomic_DNA"/>
</dbReference>
<name>A0ABU4A6U0_9BACE</name>
<evidence type="ECO:0008006" key="4">
    <source>
        <dbReference type="Google" id="ProtNLM"/>
    </source>
</evidence>
<feature type="transmembrane region" description="Helical" evidence="1">
    <location>
        <begin position="62"/>
        <end position="86"/>
    </location>
</feature>
<organism evidence="2 3">
    <name type="scientific">Bacteroides hominis</name>
    <dbReference type="NCBI Taxonomy" id="2763023"/>
    <lineage>
        <taxon>Bacteria</taxon>
        <taxon>Pseudomonadati</taxon>
        <taxon>Bacteroidota</taxon>
        <taxon>Bacteroidia</taxon>
        <taxon>Bacteroidales</taxon>
        <taxon>Bacteroidaceae</taxon>
        <taxon>Bacteroides</taxon>
    </lineage>
</organism>
<feature type="transmembrane region" description="Helical" evidence="1">
    <location>
        <begin position="34"/>
        <end position="50"/>
    </location>
</feature>